<dbReference type="EMBL" id="LAZR01002264">
    <property type="protein sequence ID" value="KKN32252.1"/>
    <property type="molecule type" value="Genomic_DNA"/>
</dbReference>
<feature type="transmembrane region" description="Helical" evidence="1">
    <location>
        <begin position="6"/>
        <end position="25"/>
    </location>
</feature>
<gene>
    <name evidence="3" type="ORF">LCGC14_0815720</name>
</gene>
<evidence type="ECO:0000259" key="2">
    <source>
        <dbReference type="Pfam" id="PF14343"/>
    </source>
</evidence>
<protein>
    <recommendedName>
        <fullName evidence="2">PrcB C-terminal domain-containing protein</fullName>
    </recommendedName>
</protein>
<evidence type="ECO:0000256" key="1">
    <source>
        <dbReference type="SAM" id="Phobius"/>
    </source>
</evidence>
<keyword evidence="1" id="KW-0472">Membrane</keyword>
<keyword evidence="1" id="KW-1133">Transmembrane helix</keyword>
<reference evidence="3" key="1">
    <citation type="journal article" date="2015" name="Nature">
        <title>Complex archaea that bridge the gap between prokaryotes and eukaryotes.</title>
        <authorList>
            <person name="Spang A."/>
            <person name="Saw J.H."/>
            <person name="Jorgensen S.L."/>
            <person name="Zaremba-Niedzwiedzka K."/>
            <person name="Martijn J."/>
            <person name="Lind A.E."/>
            <person name="van Eijk R."/>
            <person name="Schleper C."/>
            <person name="Guy L."/>
            <person name="Ettema T.J."/>
        </authorList>
    </citation>
    <scope>NUCLEOTIDE SEQUENCE</scope>
</reference>
<comment type="caution">
    <text evidence="3">The sequence shown here is derived from an EMBL/GenBank/DDBJ whole genome shotgun (WGS) entry which is preliminary data.</text>
</comment>
<evidence type="ECO:0000313" key="3">
    <source>
        <dbReference type="EMBL" id="KKN32252.1"/>
    </source>
</evidence>
<dbReference type="Pfam" id="PF14343">
    <property type="entry name" value="PrcB_C"/>
    <property type="match status" value="1"/>
</dbReference>
<organism evidence="3">
    <name type="scientific">marine sediment metagenome</name>
    <dbReference type="NCBI Taxonomy" id="412755"/>
    <lineage>
        <taxon>unclassified sequences</taxon>
        <taxon>metagenomes</taxon>
        <taxon>ecological metagenomes</taxon>
    </lineage>
</organism>
<keyword evidence="1" id="KW-0812">Transmembrane</keyword>
<accession>A0A0F9Q5M6</accession>
<name>A0A0F9Q5M6_9ZZZZ</name>
<feature type="domain" description="PrcB C-terminal" evidence="2">
    <location>
        <begin position="87"/>
        <end position="145"/>
    </location>
</feature>
<sequence length="164" mass="18400">MKLLFIFVGIIGCSVIIPIITFKIITFSINTDSDKNIDFESLSKGYYGDYNEHNYFIINTPIVWEQVWNSTFSSQSTIPVINFTTNTIIAVYLGGRVTGGYHIIITRVGETPTNYNVYVTESSPSSTFTGELTPALSAPYHIIKTQKLTKNVSFVVTEYFYSSS</sequence>
<proteinExistence type="predicted"/>
<dbReference type="AlphaFoldDB" id="A0A0F9Q5M6"/>
<dbReference type="InterPro" id="IPR025748">
    <property type="entry name" value="PrcB_C_dom"/>
</dbReference>